<dbReference type="EMBL" id="VRVR01000001">
    <property type="protein sequence ID" value="KAF0853133.1"/>
    <property type="molecule type" value="Genomic_DNA"/>
</dbReference>
<comment type="caution">
    <text evidence="11">The sequence shown here is derived from an EMBL/GenBank/DDBJ whole genome shotgun (WGS) entry which is preliminary data.</text>
</comment>
<dbReference type="GO" id="GO:0006120">
    <property type="term" value="P:mitochondrial electron transport, NADH to ubiquinone"/>
    <property type="evidence" value="ECO:0007669"/>
    <property type="project" value="InterPro"/>
</dbReference>
<evidence type="ECO:0000256" key="4">
    <source>
        <dbReference type="ARBA" id="ARBA00022448"/>
    </source>
</evidence>
<gene>
    <name evidence="11" type="ORF">ANDGO_02262</name>
</gene>
<accession>A0A8K0AIC5</accession>
<dbReference type="InterPro" id="IPR010625">
    <property type="entry name" value="CHCH"/>
</dbReference>
<evidence type="ECO:0000256" key="9">
    <source>
        <dbReference type="ARBA" id="ARBA00023157"/>
    </source>
</evidence>
<dbReference type="InterPro" id="IPR016680">
    <property type="entry name" value="NDUFA8"/>
</dbReference>
<organism evidence="11 12">
    <name type="scientific">Andalucia godoyi</name>
    <name type="common">Flagellate</name>
    <dbReference type="NCBI Taxonomy" id="505711"/>
    <lineage>
        <taxon>Eukaryota</taxon>
        <taxon>Discoba</taxon>
        <taxon>Jakobida</taxon>
        <taxon>Andalucina</taxon>
        <taxon>Andaluciidae</taxon>
        <taxon>Andalucia</taxon>
    </lineage>
</organism>
<protein>
    <submittedName>
        <fullName evidence="11">Mitochondrial Complex I (CI) NADH:ubiquinone oxidoreductase subunit PGIV/NUPM/NDUFA8/20.8-kDa</fullName>
    </submittedName>
</protein>
<evidence type="ECO:0000256" key="6">
    <source>
        <dbReference type="ARBA" id="ARBA00022737"/>
    </source>
</evidence>
<comment type="similarity">
    <text evidence="3">Belongs to the complex I NDUFA8 subunit family.</text>
</comment>
<keyword evidence="5" id="KW-0679">Respiratory chain</keyword>
<dbReference type="Gene3D" id="1.10.287.2900">
    <property type="match status" value="1"/>
</dbReference>
<evidence type="ECO:0000313" key="12">
    <source>
        <dbReference type="Proteomes" id="UP000799049"/>
    </source>
</evidence>
<dbReference type="PANTHER" id="PTHR13344:SF0">
    <property type="entry name" value="NADH DEHYDROGENASE [UBIQUINONE] 1 ALPHA SUBCOMPLEX SUBUNIT 8"/>
    <property type="match status" value="1"/>
</dbReference>
<feature type="domain" description="CHCH" evidence="10">
    <location>
        <begin position="62"/>
        <end position="94"/>
    </location>
</feature>
<evidence type="ECO:0000259" key="10">
    <source>
        <dbReference type="Pfam" id="PF06747"/>
    </source>
</evidence>
<evidence type="ECO:0000256" key="8">
    <source>
        <dbReference type="ARBA" id="ARBA00023128"/>
    </source>
</evidence>
<sequence>MSTASSCQLLAAWKVIGERCGSQNQRYFECKSKDGNAAACVADAKEVISCTDKVIADLVSRCGKQFAAYEKCLDFNGHNFEKCRSQQAAFEKCAGVKSD</sequence>
<evidence type="ECO:0000256" key="5">
    <source>
        <dbReference type="ARBA" id="ARBA00022660"/>
    </source>
</evidence>
<dbReference type="PANTHER" id="PTHR13344">
    <property type="entry name" value="NADH-UBIQUINONE OXIDOREDUCTASE"/>
    <property type="match status" value="1"/>
</dbReference>
<evidence type="ECO:0000256" key="7">
    <source>
        <dbReference type="ARBA" id="ARBA00022982"/>
    </source>
</evidence>
<evidence type="ECO:0000256" key="3">
    <source>
        <dbReference type="ARBA" id="ARBA00010705"/>
    </source>
</evidence>
<name>A0A8K0AIC5_ANDGO</name>
<dbReference type="Proteomes" id="UP000799049">
    <property type="component" value="Unassembled WGS sequence"/>
</dbReference>
<keyword evidence="7" id="KW-0249">Electron transport</keyword>
<dbReference type="PROSITE" id="PS51808">
    <property type="entry name" value="CHCH"/>
    <property type="match status" value="1"/>
</dbReference>
<comment type="function">
    <text evidence="1">Accessory subunit of the mitochondrial membrane respiratory chain NADH dehydrogenase (Complex I), that is believed not to be involved in catalysis. Complex I functions in the transfer of electrons from NADH to the respiratory chain. The immediate electron acceptor for the enzyme is believed to be ubiquinone.</text>
</comment>
<reference evidence="11" key="1">
    <citation type="submission" date="2019-09" db="EMBL/GenBank/DDBJ databases">
        <title>The Mitochondrial Proteome of the Jakobid, Andalucia godoyi, a Protist With the Most Gene-Rich and Bacteria-Like Mitochondrial Genome.</title>
        <authorList>
            <person name="Gray M.W."/>
            <person name="Burger G."/>
            <person name="Derelle R."/>
            <person name="Klimes V."/>
            <person name="Leger M."/>
            <person name="Sarrasin M."/>
            <person name="Vlcek C."/>
            <person name="Roger A.J."/>
            <person name="Elias M."/>
            <person name="Lang B.F."/>
        </authorList>
    </citation>
    <scope>NUCLEOTIDE SEQUENCE</scope>
    <source>
        <strain evidence="11">And28</strain>
    </source>
</reference>
<evidence type="ECO:0000256" key="2">
    <source>
        <dbReference type="ARBA" id="ARBA00004173"/>
    </source>
</evidence>
<keyword evidence="9" id="KW-1015">Disulfide bond</keyword>
<evidence type="ECO:0000313" key="11">
    <source>
        <dbReference type="EMBL" id="KAF0853133.1"/>
    </source>
</evidence>
<keyword evidence="6" id="KW-0677">Repeat</keyword>
<dbReference type="AlphaFoldDB" id="A0A8K0AIC5"/>
<dbReference type="GO" id="GO:0005739">
    <property type="term" value="C:mitochondrion"/>
    <property type="evidence" value="ECO:0007669"/>
    <property type="project" value="UniProtKB-SubCell"/>
</dbReference>
<dbReference type="Pfam" id="PF06747">
    <property type="entry name" value="CHCH"/>
    <property type="match status" value="1"/>
</dbReference>
<keyword evidence="12" id="KW-1185">Reference proteome</keyword>
<keyword evidence="8" id="KW-0496">Mitochondrion</keyword>
<dbReference type="OrthoDB" id="276296at2759"/>
<keyword evidence="4" id="KW-0813">Transport</keyword>
<evidence type="ECO:0000256" key="1">
    <source>
        <dbReference type="ARBA" id="ARBA00003195"/>
    </source>
</evidence>
<proteinExistence type="inferred from homology"/>
<comment type="subcellular location">
    <subcellularLocation>
        <location evidence="2">Mitochondrion</location>
    </subcellularLocation>
</comment>